<gene>
    <name evidence="1" type="ORF">GCM10009839_52390</name>
</gene>
<dbReference type="RefSeq" id="WP_344668303.1">
    <property type="nucleotide sequence ID" value="NZ_BAAAQN010000034.1"/>
</dbReference>
<accession>A0ABP5GEA5</accession>
<evidence type="ECO:0000313" key="1">
    <source>
        <dbReference type="EMBL" id="GAA2042928.1"/>
    </source>
</evidence>
<dbReference type="EMBL" id="BAAAQN010000034">
    <property type="protein sequence ID" value="GAA2042928.1"/>
    <property type="molecule type" value="Genomic_DNA"/>
</dbReference>
<keyword evidence="2" id="KW-1185">Reference proteome</keyword>
<organism evidence="1 2">
    <name type="scientific">Catenulispora yoronensis</name>
    <dbReference type="NCBI Taxonomy" id="450799"/>
    <lineage>
        <taxon>Bacteria</taxon>
        <taxon>Bacillati</taxon>
        <taxon>Actinomycetota</taxon>
        <taxon>Actinomycetes</taxon>
        <taxon>Catenulisporales</taxon>
        <taxon>Catenulisporaceae</taxon>
        <taxon>Catenulispora</taxon>
    </lineage>
</organism>
<proteinExistence type="predicted"/>
<protein>
    <submittedName>
        <fullName evidence="1">Uncharacterized protein</fullName>
    </submittedName>
</protein>
<reference evidence="2" key="1">
    <citation type="journal article" date="2019" name="Int. J. Syst. Evol. Microbiol.">
        <title>The Global Catalogue of Microorganisms (GCM) 10K type strain sequencing project: providing services to taxonomists for standard genome sequencing and annotation.</title>
        <authorList>
            <consortium name="The Broad Institute Genomics Platform"/>
            <consortium name="The Broad Institute Genome Sequencing Center for Infectious Disease"/>
            <person name="Wu L."/>
            <person name="Ma J."/>
        </authorList>
    </citation>
    <scope>NUCLEOTIDE SEQUENCE [LARGE SCALE GENOMIC DNA]</scope>
    <source>
        <strain evidence="2">JCM 16014</strain>
    </source>
</reference>
<dbReference type="Proteomes" id="UP001500751">
    <property type="component" value="Unassembled WGS sequence"/>
</dbReference>
<comment type="caution">
    <text evidence="1">The sequence shown here is derived from an EMBL/GenBank/DDBJ whole genome shotgun (WGS) entry which is preliminary data.</text>
</comment>
<evidence type="ECO:0000313" key="2">
    <source>
        <dbReference type="Proteomes" id="UP001500751"/>
    </source>
</evidence>
<name>A0ABP5GEA5_9ACTN</name>
<sequence>MAPPFVLESAPAPESDIDIFEGLHWDGAYDAEDQVWVGATDTQVSLDLCTSPFWGVSATFWLEFQNLC</sequence>